<sequence length="110" mass="11958">MKPPVRIRNPETLALLGQQLRRAREVAGLSQGRVKNMRQGTVSKIENGLDVTLDTLLTYAASLGLEVAFLPLGQAALLQPRPSFGNLISAAPQSTPSDLLTEFDHLRDPQ</sequence>
<dbReference type="Proteomes" id="UP001208935">
    <property type="component" value="Unassembled WGS sequence"/>
</dbReference>
<feature type="region of interest" description="Disordered" evidence="1">
    <location>
        <begin position="89"/>
        <end position="110"/>
    </location>
</feature>
<dbReference type="CDD" id="cd00093">
    <property type="entry name" value="HTH_XRE"/>
    <property type="match status" value="1"/>
</dbReference>
<evidence type="ECO:0000313" key="4">
    <source>
        <dbReference type="Proteomes" id="UP001208935"/>
    </source>
</evidence>
<dbReference type="SUPFAM" id="SSF47413">
    <property type="entry name" value="lambda repressor-like DNA-binding domains"/>
    <property type="match status" value="1"/>
</dbReference>
<dbReference type="InterPro" id="IPR010982">
    <property type="entry name" value="Lambda_DNA-bd_dom_sf"/>
</dbReference>
<dbReference type="Gene3D" id="1.10.260.40">
    <property type="entry name" value="lambda repressor-like DNA-binding domains"/>
    <property type="match status" value="1"/>
</dbReference>
<feature type="domain" description="HTH cro/C1-type" evidence="2">
    <location>
        <begin position="20"/>
        <end position="70"/>
    </location>
</feature>
<evidence type="ECO:0000313" key="3">
    <source>
        <dbReference type="EMBL" id="MCW5320532.1"/>
    </source>
</evidence>
<dbReference type="RefSeq" id="WP_010100692.1">
    <property type="nucleotide sequence ID" value="NZ_QZCV01000001.1"/>
</dbReference>
<accession>A0ABT3KQD8</accession>
<proteinExistence type="predicted"/>
<keyword evidence="4" id="KW-1185">Reference proteome</keyword>
<dbReference type="InterPro" id="IPR001387">
    <property type="entry name" value="Cro/C1-type_HTH"/>
</dbReference>
<gene>
    <name evidence="3" type="ORF">D5039_04850</name>
</gene>
<dbReference type="EMBL" id="QZCW01000001">
    <property type="protein sequence ID" value="MCW5320532.1"/>
    <property type="molecule type" value="Genomic_DNA"/>
</dbReference>
<evidence type="ECO:0000259" key="2">
    <source>
        <dbReference type="PROSITE" id="PS50943"/>
    </source>
</evidence>
<evidence type="ECO:0000256" key="1">
    <source>
        <dbReference type="SAM" id="MobiDB-lite"/>
    </source>
</evidence>
<comment type="caution">
    <text evidence="3">The sequence shown here is derived from an EMBL/GenBank/DDBJ whole genome shotgun (WGS) entry which is preliminary data.</text>
</comment>
<dbReference type="GeneID" id="77321733"/>
<reference evidence="4" key="1">
    <citation type="submission" date="2023-07" db="EMBL/GenBank/DDBJ databases">
        <title>Verminephrobacter genomes.</title>
        <authorList>
            <person name="Lund M.B."/>
        </authorList>
    </citation>
    <scope>NUCLEOTIDE SEQUENCE [LARGE SCALE GENOMIC DNA]</scope>
    <source>
        <strain evidence="4">AtM5-05</strain>
    </source>
</reference>
<dbReference type="Pfam" id="PF01381">
    <property type="entry name" value="HTH_3"/>
    <property type="match status" value="1"/>
</dbReference>
<dbReference type="PROSITE" id="PS50943">
    <property type="entry name" value="HTH_CROC1"/>
    <property type="match status" value="1"/>
</dbReference>
<protein>
    <submittedName>
        <fullName evidence="3">XRE family transcriptional regulator</fullName>
    </submittedName>
</protein>
<organism evidence="3 4">
    <name type="scientific">Verminephrobacter aporrectodeae subsp. tuberculatae</name>
    <dbReference type="NCBI Taxonomy" id="1110392"/>
    <lineage>
        <taxon>Bacteria</taxon>
        <taxon>Pseudomonadati</taxon>
        <taxon>Pseudomonadota</taxon>
        <taxon>Betaproteobacteria</taxon>
        <taxon>Burkholderiales</taxon>
        <taxon>Comamonadaceae</taxon>
        <taxon>Verminephrobacter</taxon>
    </lineage>
</organism>
<name>A0ABT3KQD8_9BURK</name>